<organism evidence="1 2">
    <name type="scientific">Vermiconidia calcicola</name>
    <dbReference type="NCBI Taxonomy" id="1690605"/>
    <lineage>
        <taxon>Eukaryota</taxon>
        <taxon>Fungi</taxon>
        <taxon>Dikarya</taxon>
        <taxon>Ascomycota</taxon>
        <taxon>Pezizomycotina</taxon>
        <taxon>Dothideomycetes</taxon>
        <taxon>Dothideomycetidae</taxon>
        <taxon>Mycosphaerellales</taxon>
        <taxon>Extremaceae</taxon>
        <taxon>Vermiconidia</taxon>
    </lineage>
</organism>
<dbReference type="Proteomes" id="UP001281147">
    <property type="component" value="Unassembled WGS sequence"/>
</dbReference>
<proteinExistence type="predicted"/>
<name>A0ACC3N937_9PEZI</name>
<dbReference type="EMBL" id="JAUTXU010000070">
    <property type="protein sequence ID" value="KAK3712236.1"/>
    <property type="molecule type" value="Genomic_DNA"/>
</dbReference>
<evidence type="ECO:0000313" key="2">
    <source>
        <dbReference type="Proteomes" id="UP001281147"/>
    </source>
</evidence>
<sequence length="188" mass="20972">MAMGRCAFDLQSTYLRTKSTAELKVTTPEAHPSAIDLATAHFNSHLNLALRSPQTPTTTTYPEPTATTQVSAMTVHHVYVCGRSEEEWVDGLDSPEYVFVEGVCSDSECARTDPGWFREQCSLPGGAAMSTLADMTYELQTIRTVVMANFKQLDDLKPLYPGTWVDDDDLDIDNREALLEQQYHFSLI</sequence>
<reference evidence="1" key="1">
    <citation type="submission" date="2023-07" db="EMBL/GenBank/DDBJ databases">
        <title>Black Yeasts Isolated from many extreme environments.</title>
        <authorList>
            <person name="Coleine C."/>
            <person name="Stajich J.E."/>
            <person name="Selbmann L."/>
        </authorList>
    </citation>
    <scope>NUCLEOTIDE SEQUENCE</scope>
    <source>
        <strain evidence="1">CCFEE 5714</strain>
    </source>
</reference>
<accession>A0ACC3N937</accession>
<protein>
    <submittedName>
        <fullName evidence="1">Uncharacterized protein</fullName>
    </submittedName>
</protein>
<comment type="caution">
    <text evidence="1">The sequence shown here is derived from an EMBL/GenBank/DDBJ whole genome shotgun (WGS) entry which is preliminary data.</text>
</comment>
<keyword evidence="2" id="KW-1185">Reference proteome</keyword>
<evidence type="ECO:0000313" key="1">
    <source>
        <dbReference type="EMBL" id="KAK3712236.1"/>
    </source>
</evidence>
<gene>
    <name evidence="1" type="ORF">LTR37_009098</name>
</gene>